<proteinExistence type="inferred from homology"/>
<dbReference type="Proteomes" id="UP000029661">
    <property type="component" value="Chromosome"/>
</dbReference>
<dbReference type="Pfam" id="PF08327">
    <property type="entry name" value="AHSA1"/>
    <property type="match status" value="1"/>
</dbReference>
<dbReference type="SUPFAM" id="SSF55961">
    <property type="entry name" value="Bet v1-like"/>
    <property type="match status" value="1"/>
</dbReference>
<dbReference type="GeneID" id="24792590"/>
<evidence type="ECO:0000259" key="2">
    <source>
        <dbReference type="Pfam" id="PF08327"/>
    </source>
</evidence>
<dbReference type="OrthoDB" id="66844at2157"/>
<dbReference type="Gene3D" id="3.30.530.20">
    <property type="match status" value="1"/>
</dbReference>
<comment type="similarity">
    <text evidence="1">Belongs to the AHA1 family.</text>
</comment>
<dbReference type="CDD" id="cd07814">
    <property type="entry name" value="SRPBCC_CalC_Aha1-like"/>
    <property type="match status" value="1"/>
</dbReference>
<sequence length="153" mass="17602">MEKLDFSIVIDAPRKKVWEVMLGKKTYPLWTAVFMPGSHFVGDWSEGSKILFLAPDEPGKMSGTVFQVKENKPYEFVSIENIGMVEEDKEDITSKEATVYAGALENYTLKELNGSTEVLIEQFPVRDIPPDYKKMYQNMWQEALKKLKDLVEK</sequence>
<accession>A0A089ZBR0</accession>
<dbReference type="KEGG" id="mfc:BRM9_1427"/>
<evidence type="ECO:0000256" key="1">
    <source>
        <dbReference type="ARBA" id="ARBA00006817"/>
    </source>
</evidence>
<feature type="domain" description="Activator of Hsp90 ATPase homologue 1/2-like C-terminal" evidence="2">
    <location>
        <begin position="11"/>
        <end position="152"/>
    </location>
</feature>
<dbReference type="RefSeq" id="WP_048085278.1">
    <property type="nucleotide sequence ID" value="NZ_CP006933.1"/>
</dbReference>
<dbReference type="InterPro" id="IPR013538">
    <property type="entry name" value="ASHA1/2-like_C"/>
</dbReference>
<gene>
    <name evidence="3" type="ORF">BRM9_1427</name>
</gene>
<evidence type="ECO:0000313" key="4">
    <source>
        <dbReference type="Proteomes" id="UP000029661"/>
    </source>
</evidence>
<dbReference type="InterPro" id="IPR023393">
    <property type="entry name" value="START-like_dom_sf"/>
</dbReference>
<protein>
    <submittedName>
        <fullName evidence="3">Activator of Hsp90 ATPase 1 family protein</fullName>
    </submittedName>
</protein>
<organism evidence="3 4">
    <name type="scientific">Methanobacterium formicicum</name>
    <dbReference type="NCBI Taxonomy" id="2162"/>
    <lineage>
        <taxon>Archaea</taxon>
        <taxon>Methanobacteriati</taxon>
        <taxon>Methanobacteriota</taxon>
        <taxon>Methanomada group</taxon>
        <taxon>Methanobacteria</taxon>
        <taxon>Methanobacteriales</taxon>
        <taxon>Methanobacteriaceae</taxon>
        <taxon>Methanobacterium</taxon>
    </lineage>
</organism>
<dbReference type="AlphaFoldDB" id="A0A089ZBR0"/>
<dbReference type="STRING" id="2162.BRM9_1427"/>
<name>A0A089ZBR0_METFO</name>
<reference evidence="3 4" key="1">
    <citation type="submission" date="2013-12" db="EMBL/GenBank/DDBJ databases">
        <title>The complete genome sequence of Methanobacterium sp. BRM9.</title>
        <authorList>
            <consortium name="Pastoral Greenhouse Gas Research Consortium"/>
            <person name="Kelly W.J."/>
            <person name="Leahy S.C."/>
            <person name="Perry R."/>
            <person name="Li D."/>
            <person name="Altermann E."/>
            <person name="Lambie S.C."/>
            <person name="Attwood G.T."/>
        </authorList>
    </citation>
    <scope>NUCLEOTIDE SEQUENCE [LARGE SCALE GENOMIC DNA]</scope>
    <source>
        <strain evidence="3 4">BRM9</strain>
    </source>
</reference>
<dbReference type="EMBL" id="CP006933">
    <property type="protein sequence ID" value="AIS32241.1"/>
    <property type="molecule type" value="Genomic_DNA"/>
</dbReference>
<evidence type="ECO:0000313" key="3">
    <source>
        <dbReference type="EMBL" id="AIS32241.1"/>
    </source>
</evidence>